<dbReference type="Proteomes" id="UP000694660">
    <property type="component" value="Unassembled WGS sequence"/>
</dbReference>
<dbReference type="PANTHER" id="PTHR37946:SF1">
    <property type="entry name" value="SLL1969 PROTEIN"/>
    <property type="match status" value="1"/>
</dbReference>
<name>A0A944DDR3_DENI1</name>
<protein>
    <submittedName>
        <fullName evidence="4">CHAT domain-containing protein</fullName>
    </submittedName>
</protein>
<dbReference type="PANTHER" id="PTHR37946">
    <property type="entry name" value="SLL1969 PROTEIN"/>
    <property type="match status" value="1"/>
</dbReference>
<dbReference type="InterPro" id="IPR003386">
    <property type="entry name" value="LACT/PDAT_acylTrfase"/>
</dbReference>
<organism evidence="4 5">
    <name type="scientific">Denitromonas iodatirespirans</name>
    <dbReference type="NCBI Taxonomy" id="2795389"/>
    <lineage>
        <taxon>Bacteria</taxon>
        <taxon>Pseudomonadati</taxon>
        <taxon>Pseudomonadota</taxon>
        <taxon>Betaproteobacteria</taxon>
        <taxon>Rhodocyclales</taxon>
        <taxon>Zoogloeaceae</taxon>
        <taxon>Denitromonas</taxon>
    </lineage>
</organism>
<dbReference type="SUPFAM" id="SSF52129">
    <property type="entry name" value="Caspase-like"/>
    <property type="match status" value="1"/>
</dbReference>
<feature type="domain" description="DUF7379" evidence="3">
    <location>
        <begin position="168"/>
        <end position="250"/>
    </location>
</feature>
<dbReference type="GO" id="GO:0006629">
    <property type="term" value="P:lipid metabolic process"/>
    <property type="evidence" value="ECO:0007669"/>
    <property type="project" value="InterPro"/>
</dbReference>
<feature type="region of interest" description="Disordered" evidence="1">
    <location>
        <begin position="1"/>
        <end position="22"/>
    </location>
</feature>
<dbReference type="EMBL" id="JAEKFT010000025">
    <property type="protein sequence ID" value="MBT0963186.1"/>
    <property type="molecule type" value="Genomic_DNA"/>
</dbReference>
<evidence type="ECO:0000313" key="5">
    <source>
        <dbReference type="Proteomes" id="UP000694660"/>
    </source>
</evidence>
<dbReference type="InterPro" id="IPR046880">
    <property type="entry name" value="TPR-S"/>
</dbReference>
<comment type="caution">
    <text evidence="4">The sequence shown here is derived from an EMBL/GenBank/DDBJ whole genome shotgun (WGS) entry which is preliminary data.</text>
</comment>
<dbReference type="Pfam" id="PF20308">
    <property type="entry name" value="TPR-S"/>
    <property type="match status" value="1"/>
</dbReference>
<dbReference type="InterPro" id="IPR024983">
    <property type="entry name" value="CHAT_dom"/>
</dbReference>
<dbReference type="Pfam" id="PF12770">
    <property type="entry name" value="CHAT"/>
    <property type="match status" value="1"/>
</dbReference>
<accession>A0A944DDR3</accession>
<dbReference type="Pfam" id="PF24096">
    <property type="entry name" value="DUF7379"/>
    <property type="match status" value="1"/>
</dbReference>
<dbReference type="Gene3D" id="3.40.50.1820">
    <property type="entry name" value="alpha/beta hydrolase"/>
    <property type="match status" value="2"/>
</dbReference>
<reference evidence="5" key="1">
    <citation type="journal article" date="2022" name="ISME J.">
        <title>Genetic and phylogenetic analysis of dissimilatory iodate-reducing bacteria identifies potential niches across the world's oceans.</title>
        <authorList>
            <person name="Reyes-Umana V."/>
            <person name="Henning Z."/>
            <person name="Lee K."/>
            <person name="Barnum T.P."/>
            <person name="Coates J.D."/>
        </authorList>
    </citation>
    <scope>NUCLEOTIDE SEQUENCE [LARGE SCALE GENOMIC DNA]</scope>
    <source>
        <strain evidence="5">IR12</strain>
    </source>
</reference>
<dbReference type="InterPro" id="IPR029030">
    <property type="entry name" value="Caspase-like_dom_sf"/>
</dbReference>
<evidence type="ECO:0000259" key="2">
    <source>
        <dbReference type="Pfam" id="PF12770"/>
    </source>
</evidence>
<feature type="domain" description="CHAT" evidence="2">
    <location>
        <begin position="1188"/>
        <end position="1466"/>
    </location>
</feature>
<evidence type="ECO:0000259" key="3">
    <source>
        <dbReference type="Pfam" id="PF24096"/>
    </source>
</evidence>
<sequence>MPTDARIRLTGASAAARAPRTEQIDVTSARRITPGAARGGETAVEIDADAVLRVELENGFVLWSRADDLLQERGKKSVGRDGEAAWQLDFGPRPGHAGGGASRGWVGLGVRVLEAFGIDLKGVVVAKLGEVLEDRKLHGAPGLYRVSLGASPDLQPADTVAPGGGAALVFLHGTGSSTTGSFGALWEKDNSAGAALRTRLAERYGERVFALEHRTLTESPVANALALARALPAGAELHLVSHSRGGLVGELMCLGMRDRDTDPLDGALLDTLFAADRTMAEQLGLSSLDGEAAKARDAAYDADRKALKALIAELDAKQLRVSRFVRVACPARGTTLAAGRLDRWLSVLDFLAGGSMLGEALDFLLAVVKARTDPRTLPGLEAMMPGSALTRLLQSPDLTVTADLSVIAGDIEGDSLWQQIKLLATDWFYGADHDLVVNTGSMLGGLRRPEGAARYLRDAGGEVNHFRYFTNETSVKWLGHGLTRPEGSDGGFLPIATAPHEAPRWREALRRSRAGGAPRPLAVVLPGTMGSVLQQRGETVWVDYWRLLRGQLKRLRMGQPDVEPIDLVGDFYGPMVEFLARSHRVEIFPYDWRQSVTAAAARLAEALTDWLPEMEACGQPVHLVAHSMGGLVVRAMIADGGAGTAAWQRITALPNSRFVMLGTPNLGSHEAVRWLTGCNPTQQKLALLDFTQTVTGITEIVRDYAGLLELLPFDPADRDFADPALWKALKAEMSAVWPLADAAALRSARETWRRLIDAPPDPRHMIYLAGCQPATVADYQVVPVNEWEPASERKLAFEATAEGDGTVTWASGRLPGVPVWYVEDTAHDALCTQKRAFPGLLDLLMTGTTTRLPATPPARARAGETVPARFPMPEAPFTDDFPDEAAVRTLGFGPGGPVVIGTAAAAVPTLAVSIRHGDLAYARYPVLVGHYAGDTIVSAEAAVNHRLGGALSQRLNLGMYPAANGTHALFFNEVPEHKPAGAIVLGLGLVGELSPGLLEAGVRSALIDFALQVAQWPDDIRFGPASAPRSAAVSCLLVGSGAGGMPVGTSVDAILRGAVAASAALVAQGLENRVVIDAVEFIEVFEDVAISAAEGLENCLRDGELAARVRWASRDIQLGEGRRRRVRCDELPDWWHRLEIVEEPGREALRFIFATDRARAEETLMAGQLALADAFIAQASASPAANSEIAKTLFEMLLPNRLKEMAPRQSHMVVLVDERSARYPWELLENRWSVGDRPPAVAAGLVRQLKAAQFRAQPAHAPHAKALVVGNPDLDGWAGFADLPGARQEAETVVSMLRGGGFEVRESIDERADAILAGVHRDAWRILHLAGHGVHEMSCANGRAVSGMVIGRDAVLTPGDVEQMRWVPELVFINCCHLGKTGAGESARFNLLAANLAVQFVRMGVKAVVAAGWAVDDAAANAFAASFYKHLLAGQAFGESVRAAREEAWSSFPGINTWGAYQCYGDPSYHLRGQAGVTTPRAMSPFYAPSELVVALENHVQWVQMQVRRHGDDAAELARLREGIPAILGRVPQALSERWLARADVAAAIGFAWGETGAFAEAVEWLNRALGADVGDCPVRAVEQCANFKVRLAGQAWLQLRASSEADEGRRAALVTQIEEAIAELDLICRRAPTEERYTLLGSACKRLAWLQVAPAPRLEALINMGNYYRLAMETAGKGRSIYGFTNWALAEVLALALGGTPGASNAQLLEECEAMIEVARANNAANPNFWDAASEADCALVRLIASAPNARAARRGADEVGGLYRRALARGASPRQRATLQEHLDFLVALCEGTRKPVRDAITAIRAVL</sequence>
<dbReference type="GO" id="GO:0008374">
    <property type="term" value="F:O-acyltransferase activity"/>
    <property type="evidence" value="ECO:0007669"/>
    <property type="project" value="InterPro"/>
</dbReference>
<keyword evidence="5" id="KW-1185">Reference proteome</keyword>
<dbReference type="SUPFAM" id="SSF53474">
    <property type="entry name" value="alpha/beta-Hydrolases"/>
    <property type="match status" value="2"/>
</dbReference>
<evidence type="ECO:0000256" key="1">
    <source>
        <dbReference type="SAM" id="MobiDB-lite"/>
    </source>
</evidence>
<dbReference type="RefSeq" id="WP_214363121.1">
    <property type="nucleotide sequence ID" value="NZ_JAEKFT010000025.1"/>
</dbReference>
<dbReference type="InterPro" id="IPR029058">
    <property type="entry name" value="AB_hydrolase_fold"/>
</dbReference>
<dbReference type="Pfam" id="PF02450">
    <property type="entry name" value="LCAT"/>
    <property type="match status" value="1"/>
</dbReference>
<proteinExistence type="predicted"/>
<dbReference type="InterPro" id="IPR055803">
    <property type="entry name" value="DUF7379"/>
</dbReference>
<gene>
    <name evidence="4" type="ORF">I8J34_18545</name>
</gene>
<evidence type="ECO:0000313" key="4">
    <source>
        <dbReference type="EMBL" id="MBT0963186.1"/>
    </source>
</evidence>